<comment type="caution">
    <text evidence="4">The sequence shown here is derived from an EMBL/GenBank/DDBJ whole genome shotgun (WGS) entry which is preliminary data.</text>
</comment>
<dbReference type="EMBL" id="VUOD01000001">
    <property type="protein sequence ID" value="KAA2286167.1"/>
    <property type="molecule type" value="Genomic_DNA"/>
</dbReference>
<proteinExistence type="predicted"/>
<name>A0A5B2ZDR2_9GAMM</name>
<feature type="chain" id="PRO_5023067498" description="Poly(3-hydroxybutyrate) depolymerase" evidence="3">
    <location>
        <begin position="22"/>
        <end position="341"/>
    </location>
</feature>
<dbReference type="PANTHER" id="PTHR43037">
    <property type="entry name" value="UNNAMED PRODUCT-RELATED"/>
    <property type="match status" value="1"/>
</dbReference>
<protein>
    <recommendedName>
        <fullName evidence="6">Poly(3-hydroxybutyrate) depolymerase</fullName>
    </recommendedName>
</protein>
<evidence type="ECO:0000313" key="4">
    <source>
        <dbReference type="EMBL" id="KAA2286167.1"/>
    </source>
</evidence>
<dbReference type="GO" id="GO:0016787">
    <property type="term" value="F:hydrolase activity"/>
    <property type="evidence" value="ECO:0007669"/>
    <property type="project" value="UniProtKB-KW"/>
</dbReference>
<dbReference type="AlphaFoldDB" id="A0A5B2ZDR2"/>
<keyword evidence="5" id="KW-1185">Reference proteome</keyword>
<reference evidence="4 5" key="1">
    <citation type="submission" date="2019-09" db="EMBL/GenBank/DDBJ databases">
        <title>Arenimonas chukotkensis sp. nov., a bacterium isolated from Chukotka hot spring, Arctic region, Russia.</title>
        <authorList>
            <person name="Zayulina K.S."/>
            <person name="Prokofeva M.I."/>
            <person name="Elcheninov A.G."/>
            <person name="Novikov A."/>
            <person name="Kochetkova T.V."/>
            <person name="Kublanov I.V."/>
        </authorList>
    </citation>
    <scope>NUCLEOTIDE SEQUENCE [LARGE SCALE GENOMIC DNA]</scope>
    <source>
        <strain evidence="4 5">3729k</strain>
    </source>
</reference>
<evidence type="ECO:0000256" key="3">
    <source>
        <dbReference type="SAM" id="SignalP"/>
    </source>
</evidence>
<evidence type="ECO:0000256" key="2">
    <source>
        <dbReference type="ARBA" id="ARBA00022801"/>
    </source>
</evidence>
<dbReference type="SUPFAM" id="SSF53474">
    <property type="entry name" value="alpha/beta-Hydrolases"/>
    <property type="match status" value="1"/>
</dbReference>
<dbReference type="PROSITE" id="PS51257">
    <property type="entry name" value="PROKAR_LIPOPROTEIN"/>
    <property type="match status" value="1"/>
</dbReference>
<reference evidence="4 5" key="2">
    <citation type="submission" date="2019-09" db="EMBL/GenBank/DDBJ databases">
        <authorList>
            <person name="Mazur A."/>
        </authorList>
    </citation>
    <scope>NUCLEOTIDE SEQUENCE [LARGE SCALE GENOMIC DNA]</scope>
    <source>
        <strain evidence="4 5">3729k</strain>
    </source>
</reference>
<dbReference type="InterPro" id="IPR029058">
    <property type="entry name" value="AB_hydrolase_fold"/>
</dbReference>
<dbReference type="PANTHER" id="PTHR43037:SF5">
    <property type="entry name" value="FERULOYL ESTERASE"/>
    <property type="match status" value="1"/>
</dbReference>
<dbReference type="Proteomes" id="UP000322165">
    <property type="component" value="Unassembled WGS sequence"/>
</dbReference>
<sequence length="341" mass="35423">MSQRAAHAARLFLLSAMVLVAACGGSRGEPLPRLDIERGRVAVAGLSSGAYMAAQAHLALAERLDGVALIAGGPPGCAQGQLQVALGPCMVARPHGPDVPALLARARERAADGRAAPLSALAGDRVLVMHGTEDATVNPAVGAAARDFYTALVEEGIAFELTWDGERRFGHVWPTVAEGGDCLDGGSPWLGACGFDAAGEVMHHLFGPVEGAPGEPRGELRRFGQAGLAADGGDPLLADEGFLYLPPECAAGEACGLLVAFHGCQQDIGSVGDTFARGSGLNAWADLHRVAVLYPQARSSYLPLNPKACWDWWGYTGEDYDTRTGAQLRWLAAVLDALGAP</sequence>
<feature type="signal peptide" evidence="3">
    <location>
        <begin position="1"/>
        <end position="21"/>
    </location>
</feature>
<dbReference type="InterPro" id="IPR010126">
    <property type="entry name" value="Esterase_phb"/>
</dbReference>
<keyword evidence="2" id="KW-0378">Hydrolase</keyword>
<evidence type="ECO:0000313" key="5">
    <source>
        <dbReference type="Proteomes" id="UP000322165"/>
    </source>
</evidence>
<dbReference type="Pfam" id="PF10503">
    <property type="entry name" value="Esterase_PHB"/>
    <property type="match status" value="1"/>
</dbReference>
<keyword evidence="1 3" id="KW-0732">Signal</keyword>
<dbReference type="InterPro" id="IPR050955">
    <property type="entry name" value="Plant_Biomass_Hydrol_Est"/>
</dbReference>
<dbReference type="GO" id="GO:0005576">
    <property type="term" value="C:extracellular region"/>
    <property type="evidence" value="ECO:0007669"/>
    <property type="project" value="InterPro"/>
</dbReference>
<dbReference type="RefSeq" id="WP_149859387.1">
    <property type="nucleotide sequence ID" value="NZ_VUOD01000001.1"/>
</dbReference>
<organism evidence="4 5">
    <name type="scientific">Arenimonas fontis</name>
    <dbReference type="NCBI Taxonomy" id="2608255"/>
    <lineage>
        <taxon>Bacteria</taxon>
        <taxon>Pseudomonadati</taxon>
        <taxon>Pseudomonadota</taxon>
        <taxon>Gammaproteobacteria</taxon>
        <taxon>Lysobacterales</taxon>
        <taxon>Lysobacteraceae</taxon>
        <taxon>Arenimonas</taxon>
    </lineage>
</organism>
<evidence type="ECO:0008006" key="6">
    <source>
        <dbReference type="Google" id="ProtNLM"/>
    </source>
</evidence>
<dbReference type="Gene3D" id="3.40.50.1820">
    <property type="entry name" value="alpha/beta hydrolase"/>
    <property type="match status" value="2"/>
</dbReference>
<gene>
    <name evidence="4" type="ORF">F0415_01300</name>
</gene>
<accession>A0A5B2ZDR2</accession>
<evidence type="ECO:0000256" key="1">
    <source>
        <dbReference type="ARBA" id="ARBA00022729"/>
    </source>
</evidence>